<dbReference type="Gene3D" id="3.30.300.10">
    <property type="match status" value="3"/>
</dbReference>
<evidence type="ECO:0000256" key="1">
    <source>
        <dbReference type="ARBA" id="ARBA00005224"/>
    </source>
</evidence>
<gene>
    <name evidence="15" type="ORF">GBAR_LOCUS4467</name>
</gene>
<dbReference type="NCBIfam" id="TIGR01034">
    <property type="entry name" value="metK"/>
    <property type="match status" value="1"/>
</dbReference>
<dbReference type="PANTHER" id="PTHR11964">
    <property type="entry name" value="S-ADENOSYLMETHIONINE SYNTHETASE"/>
    <property type="match status" value="1"/>
</dbReference>
<comment type="cofactor">
    <cofactor evidence="10">
        <name>Mg(2+)</name>
        <dbReference type="ChEBI" id="CHEBI:18420"/>
    </cofactor>
    <text evidence="10">Binds 2 magnesium ions per subunit. The magnesium ions interact primarily with the substrate.</text>
</comment>
<dbReference type="InterPro" id="IPR022629">
    <property type="entry name" value="S-AdoMet_synt_central"/>
</dbReference>
<dbReference type="GO" id="GO:0005524">
    <property type="term" value="F:ATP binding"/>
    <property type="evidence" value="ECO:0007669"/>
    <property type="project" value="UniProtKB-KW"/>
</dbReference>
<evidence type="ECO:0000256" key="7">
    <source>
        <dbReference type="ARBA" id="ARBA00022840"/>
    </source>
</evidence>
<comment type="function">
    <text evidence="10">Catalyzes the formation of S-adenosylmethionine from methionine and ATP.</text>
</comment>
<dbReference type="EC" id="2.5.1.6" evidence="10"/>
<evidence type="ECO:0000313" key="16">
    <source>
        <dbReference type="Proteomes" id="UP001174909"/>
    </source>
</evidence>
<evidence type="ECO:0000259" key="13">
    <source>
        <dbReference type="Pfam" id="PF02772"/>
    </source>
</evidence>
<dbReference type="PROSITE" id="PS00377">
    <property type="entry name" value="ADOMET_SYNTHASE_2"/>
    <property type="match status" value="1"/>
</dbReference>
<dbReference type="EMBL" id="CASHTH010000643">
    <property type="protein sequence ID" value="CAI8005894.1"/>
    <property type="molecule type" value="Genomic_DNA"/>
</dbReference>
<dbReference type="Proteomes" id="UP001174909">
    <property type="component" value="Unassembled WGS sequence"/>
</dbReference>
<reference evidence="15" key="1">
    <citation type="submission" date="2023-03" db="EMBL/GenBank/DDBJ databases">
        <authorList>
            <person name="Steffen K."/>
            <person name="Cardenas P."/>
        </authorList>
    </citation>
    <scope>NUCLEOTIDE SEQUENCE</scope>
</reference>
<keyword evidence="6 10" id="KW-0547">Nucleotide-binding</keyword>
<evidence type="ECO:0000256" key="9">
    <source>
        <dbReference type="ARBA" id="ARBA00022958"/>
    </source>
</evidence>
<proteinExistence type="inferred from homology"/>
<evidence type="ECO:0000256" key="2">
    <source>
        <dbReference type="ARBA" id="ARBA00009685"/>
    </source>
</evidence>
<evidence type="ECO:0000256" key="4">
    <source>
        <dbReference type="ARBA" id="ARBA00022679"/>
    </source>
</evidence>
<keyword evidence="3 10" id="KW-0554">One-carbon metabolism</keyword>
<keyword evidence="9 10" id="KW-0630">Potassium</keyword>
<comment type="cofactor">
    <cofactor evidence="10">
        <name>K(+)</name>
        <dbReference type="ChEBI" id="CHEBI:29103"/>
    </cofactor>
    <text evidence="10">Binds 1 potassium ion per subunit. The potassium ion interacts primarily with the substrate.</text>
</comment>
<dbReference type="GO" id="GO:0046872">
    <property type="term" value="F:metal ion binding"/>
    <property type="evidence" value="ECO:0007669"/>
    <property type="project" value="UniProtKB-KW"/>
</dbReference>
<dbReference type="InterPro" id="IPR002133">
    <property type="entry name" value="S-AdoMet_synthetase"/>
</dbReference>
<protein>
    <recommendedName>
        <fullName evidence="10">S-adenosylmethionine synthase</fullName>
        <ecNumber evidence="10">2.5.1.6</ecNumber>
    </recommendedName>
</protein>
<keyword evidence="5 10" id="KW-0479">Metal-binding</keyword>
<dbReference type="GO" id="GO:0006730">
    <property type="term" value="P:one-carbon metabolic process"/>
    <property type="evidence" value="ECO:0007669"/>
    <property type="project" value="UniProtKB-KW"/>
</dbReference>
<keyword evidence="16" id="KW-1185">Reference proteome</keyword>
<keyword evidence="7 10" id="KW-0067">ATP-binding</keyword>
<evidence type="ECO:0000256" key="10">
    <source>
        <dbReference type="RuleBase" id="RU000541"/>
    </source>
</evidence>
<comment type="similarity">
    <text evidence="2 11">Belongs to the AdoMet synthase family.</text>
</comment>
<feature type="domain" description="S-adenosylmethionine synthetase C-terminal" evidence="14">
    <location>
        <begin position="209"/>
        <end position="351"/>
    </location>
</feature>
<name>A0AA35R6W2_GEOBA</name>
<evidence type="ECO:0000256" key="11">
    <source>
        <dbReference type="RuleBase" id="RU004462"/>
    </source>
</evidence>
<evidence type="ECO:0000256" key="3">
    <source>
        <dbReference type="ARBA" id="ARBA00022563"/>
    </source>
</evidence>
<feature type="domain" description="S-adenosylmethionine synthetase central" evidence="13">
    <location>
        <begin position="101"/>
        <end position="207"/>
    </location>
</feature>
<feature type="region of interest" description="Disordered" evidence="12">
    <location>
        <begin position="32"/>
        <end position="90"/>
    </location>
</feature>
<accession>A0AA35R6W2</accession>
<dbReference type="AlphaFoldDB" id="A0AA35R6W2"/>
<comment type="caution">
    <text evidence="15">The sequence shown here is derived from an EMBL/GenBank/DDBJ whole genome shotgun (WGS) entry which is preliminary data.</text>
</comment>
<evidence type="ECO:0000256" key="5">
    <source>
        <dbReference type="ARBA" id="ARBA00022723"/>
    </source>
</evidence>
<dbReference type="InterPro" id="IPR022630">
    <property type="entry name" value="S-AdoMet_synt_C"/>
</dbReference>
<keyword evidence="4 10" id="KW-0808">Transferase</keyword>
<feature type="compositionally biased region" description="Low complexity" evidence="12">
    <location>
        <begin position="79"/>
        <end position="88"/>
    </location>
</feature>
<dbReference type="Pfam" id="PF02772">
    <property type="entry name" value="S-AdoMet_synt_M"/>
    <property type="match status" value="1"/>
</dbReference>
<sequence length="363" mass="38942">MRWSMPTWRSIPTPVWLARPWSRPTGWCWPARSAAPSRSPARPLSPSRGPAFAKSGTSRRAFTGPRPRSRSMFTLSRPTSRSAWTRPATRTRARATRASCSGYACRETDALMPAPIHYAHAILAALARARHAGDAPGLGPDSKSQVTLRYEDGVPVGATSVVVSTQHAAELSQDDVRAIVRPYVVAALPDGWMCEEDWFYVNPTGRFVIGGPDGDAGVTGRKIIVDTYGGAAPHGGGAFSGKDPSKVDRSAAYAARYLAKNVVAANLASRCTIQLAYAIGVAYPLAVYVDTHGTGEIDEARLAKALESAMDLSPRGIGEHLDLARPIFERTAAYGHFGREPEADGGFSWERTDLVDPLLSAVG</sequence>
<comment type="pathway">
    <text evidence="1 10">Amino-acid biosynthesis; S-adenosyl-L-methionine biosynthesis; S-adenosyl-L-methionine from L-methionine: step 1/1.</text>
</comment>
<organism evidence="15 16">
    <name type="scientific">Geodia barretti</name>
    <name type="common">Barrett's horny sponge</name>
    <dbReference type="NCBI Taxonomy" id="519541"/>
    <lineage>
        <taxon>Eukaryota</taxon>
        <taxon>Metazoa</taxon>
        <taxon>Porifera</taxon>
        <taxon>Demospongiae</taxon>
        <taxon>Heteroscleromorpha</taxon>
        <taxon>Tetractinellida</taxon>
        <taxon>Astrophorina</taxon>
        <taxon>Geodiidae</taxon>
        <taxon>Geodia</taxon>
    </lineage>
</organism>
<comment type="catalytic activity">
    <reaction evidence="10">
        <text>L-methionine + ATP + H2O = S-adenosyl-L-methionine + phosphate + diphosphate</text>
        <dbReference type="Rhea" id="RHEA:21080"/>
        <dbReference type="ChEBI" id="CHEBI:15377"/>
        <dbReference type="ChEBI" id="CHEBI:30616"/>
        <dbReference type="ChEBI" id="CHEBI:33019"/>
        <dbReference type="ChEBI" id="CHEBI:43474"/>
        <dbReference type="ChEBI" id="CHEBI:57844"/>
        <dbReference type="ChEBI" id="CHEBI:59789"/>
        <dbReference type="EC" id="2.5.1.6"/>
    </reaction>
</comment>
<evidence type="ECO:0000256" key="12">
    <source>
        <dbReference type="SAM" id="MobiDB-lite"/>
    </source>
</evidence>
<evidence type="ECO:0000256" key="6">
    <source>
        <dbReference type="ARBA" id="ARBA00022741"/>
    </source>
</evidence>
<evidence type="ECO:0000256" key="8">
    <source>
        <dbReference type="ARBA" id="ARBA00022842"/>
    </source>
</evidence>
<dbReference type="InterPro" id="IPR022636">
    <property type="entry name" value="S-AdoMet_synthetase_sfam"/>
</dbReference>
<dbReference type="Pfam" id="PF02773">
    <property type="entry name" value="S-AdoMet_synt_C"/>
    <property type="match status" value="1"/>
</dbReference>
<dbReference type="GO" id="GO:0004478">
    <property type="term" value="F:methionine adenosyltransferase activity"/>
    <property type="evidence" value="ECO:0007669"/>
    <property type="project" value="UniProtKB-EC"/>
</dbReference>
<evidence type="ECO:0000259" key="14">
    <source>
        <dbReference type="Pfam" id="PF02773"/>
    </source>
</evidence>
<dbReference type="InterPro" id="IPR022631">
    <property type="entry name" value="ADOMET_SYNTHASE_CS"/>
</dbReference>
<evidence type="ECO:0000313" key="15">
    <source>
        <dbReference type="EMBL" id="CAI8005894.1"/>
    </source>
</evidence>
<feature type="compositionally biased region" description="Low complexity" evidence="12">
    <location>
        <begin position="32"/>
        <end position="51"/>
    </location>
</feature>
<keyword evidence="8 10" id="KW-0460">Magnesium</keyword>
<dbReference type="GO" id="GO:0006556">
    <property type="term" value="P:S-adenosylmethionine biosynthetic process"/>
    <property type="evidence" value="ECO:0007669"/>
    <property type="project" value="InterPro"/>
</dbReference>
<dbReference type="SUPFAM" id="SSF55973">
    <property type="entry name" value="S-adenosylmethionine synthetase"/>
    <property type="match status" value="2"/>
</dbReference>